<dbReference type="EMBL" id="JAQYXL010000001">
    <property type="protein sequence ID" value="MEN3226340.1"/>
    <property type="molecule type" value="Genomic_DNA"/>
</dbReference>
<protein>
    <submittedName>
        <fullName evidence="10">Transposase</fullName>
    </submittedName>
</protein>
<dbReference type="RefSeq" id="WP_200672123.1">
    <property type="nucleotide sequence ID" value="NZ_JACWCW010000108.1"/>
</dbReference>
<dbReference type="InterPro" id="IPR001959">
    <property type="entry name" value="Transposase"/>
</dbReference>
<organism evidence="10 11">
    <name type="scientific">Methylorubrum rhodesianum</name>
    <dbReference type="NCBI Taxonomy" id="29427"/>
    <lineage>
        <taxon>Bacteria</taxon>
        <taxon>Pseudomonadati</taxon>
        <taxon>Pseudomonadota</taxon>
        <taxon>Alphaproteobacteria</taxon>
        <taxon>Hyphomicrobiales</taxon>
        <taxon>Methylobacteriaceae</taxon>
        <taxon>Methylorubrum</taxon>
    </lineage>
</organism>
<dbReference type="Pfam" id="PF07282">
    <property type="entry name" value="Cas12f1-like_TNB"/>
    <property type="match status" value="1"/>
</dbReference>
<keyword evidence="2" id="KW-0815">Transposition</keyword>
<dbReference type="Pfam" id="PF12323">
    <property type="entry name" value="HTH_OrfB_IS605"/>
    <property type="match status" value="1"/>
</dbReference>
<sequence>MSPVHRRVTYKLYPSPSQAAALERVCDLHRSLYNAALEERIEAYRKVKRLITFADQCKSVTAIRLDDPTYRGLNAQSLQVTLKRLDRAFQNFFRRVKAGQTPGFPRFKNRDRFPGFGFKHHGDGFRFTPGRGWRHGTLRLSGIGEMQARGEARTPGEVVCADVQRRADGWFLSLVVSCEPHRECEGEATAGLDWGVETYATLCTGPMQFGEVENDRFLAAEQEALKGEQRALSRALRGKRSKRAARARKLLARRSRRLANRRKDRTHQVTARLVREHATIVTEDLCVRNMTASARGSVEAPGRRVRQKAGLNRAILDTAPSSFLSELSRKAEEAGTRLVLIDPRKHKPSQTCPVSGEVRRKGLGERTHILPDGRVIARDHAAAWVLWNIGQELAAGASPETALRAAIAA</sequence>
<dbReference type="NCBIfam" id="NF040570">
    <property type="entry name" value="guided_TnpB"/>
    <property type="match status" value="1"/>
</dbReference>
<keyword evidence="4" id="KW-0862">Zinc</keyword>
<reference evidence="10 11" key="1">
    <citation type="journal article" date="2023" name="PLoS ONE">
        <title>Complete genome assembly of Hawai'i environmental nontuberculous mycobacteria reveals unexpected co-isolation with methylobacteria.</title>
        <authorList>
            <person name="Hendrix J."/>
            <person name="Epperson L.E."/>
            <person name="Tong E.I."/>
            <person name="Chan Y.L."/>
            <person name="Hasan N.A."/>
            <person name="Dawrs S.N."/>
            <person name="Norton G.J."/>
            <person name="Virdi R."/>
            <person name="Crooks J.L."/>
            <person name="Chan E.D."/>
            <person name="Honda J.R."/>
            <person name="Strong M."/>
        </authorList>
    </citation>
    <scope>NUCLEOTIDE SEQUENCE [LARGE SCALE GENOMIC DNA]</scope>
    <source>
        <strain evidence="10 11">NJH_HI01</strain>
    </source>
</reference>
<keyword evidence="5" id="KW-0238">DNA-binding</keyword>
<feature type="domain" description="Cas12f1-like TNB" evidence="8">
    <location>
        <begin position="322"/>
        <end position="385"/>
    </location>
</feature>
<evidence type="ECO:0000259" key="8">
    <source>
        <dbReference type="Pfam" id="PF07282"/>
    </source>
</evidence>
<evidence type="ECO:0000313" key="10">
    <source>
        <dbReference type="EMBL" id="MEN3226340.1"/>
    </source>
</evidence>
<comment type="caution">
    <text evidence="10">The sequence shown here is derived from an EMBL/GenBank/DDBJ whole genome shotgun (WGS) entry which is preliminary data.</text>
</comment>
<accession>A0ABU9Z5L1</accession>
<feature type="domain" description="Transposase putative helix-turn-helix" evidence="9">
    <location>
        <begin position="1"/>
        <end position="46"/>
    </location>
</feature>
<evidence type="ECO:0000256" key="6">
    <source>
        <dbReference type="ARBA" id="ARBA00023172"/>
    </source>
</evidence>
<keyword evidence="3" id="KW-0479">Metal-binding</keyword>
<gene>
    <name evidence="10" type="ORF">PUR21_01400</name>
</gene>
<comment type="similarity">
    <text evidence="1">In the C-terminal section; belongs to the transposase 35 family.</text>
</comment>
<dbReference type="Pfam" id="PF01385">
    <property type="entry name" value="OrfB_IS605"/>
    <property type="match status" value="1"/>
</dbReference>
<evidence type="ECO:0000256" key="1">
    <source>
        <dbReference type="ARBA" id="ARBA00008761"/>
    </source>
</evidence>
<proteinExistence type="inferred from homology"/>
<name>A0ABU9Z5L1_9HYPH</name>
<evidence type="ECO:0000313" key="11">
    <source>
        <dbReference type="Proteomes" id="UP001404845"/>
    </source>
</evidence>
<evidence type="ECO:0000256" key="5">
    <source>
        <dbReference type="ARBA" id="ARBA00023125"/>
    </source>
</evidence>
<evidence type="ECO:0000259" key="7">
    <source>
        <dbReference type="Pfam" id="PF01385"/>
    </source>
</evidence>
<evidence type="ECO:0000256" key="3">
    <source>
        <dbReference type="ARBA" id="ARBA00022723"/>
    </source>
</evidence>
<evidence type="ECO:0000259" key="9">
    <source>
        <dbReference type="Pfam" id="PF12323"/>
    </source>
</evidence>
<dbReference type="InterPro" id="IPR010095">
    <property type="entry name" value="Cas12f1-like_TNB"/>
</dbReference>
<feature type="domain" description="Probable transposase IS891/IS1136/IS1341" evidence="7">
    <location>
        <begin position="176"/>
        <end position="292"/>
    </location>
</feature>
<dbReference type="InterPro" id="IPR021027">
    <property type="entry name" value="Transposase_put_HTH"/>
</dbReference>
<evidence type="ECO:0000256" key="2">
    <source>
        <dbReference type="ARBA" id="ARBA00022578"/>
    </source>
</evidence>
<keyword evidence="6" id="KW-0233">DNA recombination</keyword>
<keyword evidence="11" id="KW-1185">Reference proteome</keyword>
<dbReference type="Proteomes" id="UP001404845">
    <property type="component" value="Unassembled WGS sequence"/>
</dbReference>
<evidence type="ECO:0000256" key="4">
    <source>
        <dbReference type="ARBA" id="ARBA00022833"/>
    </source>
</evidence>